<dbReference type="PATRIC" id="fig|1217700.3.peg.2466"/>
<keyword evidence="2" id="KW-1185">Reference proteome</keyword>
<protein>
    <submittedName>
        <fullName evidence="1">Uncharacterized protein</fullName>
    </submittedName>
</protein>
<organism evidence="1 2">
    <name type="scientific">Acinetobacter higginsii</name>
    <dbReference type="NCBI Taxonomy" id="70347"/>
    <lineage>
        <taxon>Bacteria</taxon>
        <taxon>Pseudomonadati</taxon>
        <taxon>Pseudomonadota</taxon>
        <taxon>Gammaproteobacteria</taxon>
        <taxon>Moraxellales</taxon>
        <taxon>Moraxellaceae</taxon>
        <taxon>Acinetobacter</taxon>
    </lineage>
</organism>
<gene>
    <name evidence="1" type="ORF">F902_02542</name>
</gene>
<name>N9T371_9GAMM</name>
<evidence type="ECO:0000313" key="2">
    <source>
        <dbReference type="Proteomes" id="UP000013084"/>
    </source>
</evidence>
<dbReference type="RefSeq" id="WP_005203844.1">
    <property type="nucleotide sequence ID" value="NZ_KB850072.1"/>
</dbReference>
<proteinExistence type="predicted"/>
<evidence type="ECO:0000313" key="1">
    <source>
        <dbReference type="EMBL" id="ENX58142.1"/>
    </source>
</evidence>
<dbReference type="HOGENOM" id="CLU_2353500_0_0_6"/>
<dbReference type="Proteomes" id="UP000013084">
    <property type="component" value="Unassembled WGS sequence"/>
</dbReference>
<reference evidence="1 2" key="1">
    <citation type="submission" date="2013-02" db="EMBL/GenBank/DDBJ databases">
        <title>The Genome Sequence of Acinetobacter sp. CIP 70.18.</title>
        <authorList>
            <consortium name="The Broad Institute Genome Sequencing Platform"/>
            <consortium name="The Broad Institute Genome Sequencing Center for Infectious Disease"/>
            <person name="Cerqueira G."/>
            <person name="Feldgarden M."/>
            <person name="Courvalin P."/>
            <person name="Perichon B."/>
            <person name="Grillot-Courvalin C."/>
            <person name="Clermont D."/>
            <person name="Rocha E."/>
            <person name="Yoon E.-J."/>
            <person name="Nemec A."/>
            <person name="Walker B."/>
            <person name="Young S.K."/>
            <person name="Zeng Q."/>
            <person name="Gargeya S."/>
            <person name="Fitzgerald M."/>
            <person name="Haas B."/>
            <person name="Abouelleil A."/>
            <person name="Alvarado L."/>
            <person name="Arachchi H.M."/>
            <person name="Berlin A.M."/>
            <person name="Chapman S.B."/>
            <person name="Dewar J."/>
            <person name="Goldberg J."/>
            <person name="Griggs A."/>
            <person name="Gujja S."/>
            <person name="Hansen M."/>
            <person name="Howarth C."/>
            <person name="Imamovic A."/>
            <person name="Larimer J."/>
            <person name="McCowan C."/>
            <person name="Murphy C."/>
            <person name="Neiman D."/>
            <person name="Pearson M."/>
            <person name="Priest M."/>
            <person name="Roberts A."/>
            <person name="Saif S."/>
            <person name="Shea T."/>
            <person name="Sisk P."/>
            <person name="Sykes S."/>
            <person name="Wortman J."/>
            <person name="Nusbaum C."/>
            <person name="Birren B."/>
        </authorList>
    </citation>
    <scope>NUCLEOTIDE SEQUENCE [LARGE SCALE GENOMIC DNA]</scope>
    <source>
        <strain evidence="1 2">CIP 70.18</strain>
    </source>
</reference>
<comment type="caution">
    <text evidence="1">The sequence shown here is derived from an EMBL/GenBank/DDBJ whole genome shotgun (WGS) entry which is preliminary data.</text>
</comment>
<dbReference type="AlphaFoldDB" id="N9T371"/>
<dbReference type="EMBL" id="APRN01000036">
    <property type="protein sequence ID" value="ENX58142.1"/>
    <property type="molecule type" value="Genomic_DNA"/>
</dbReference>
<accession>N9T371</accession>
<sequence length="96" mass="11003">MNEPSKLMCQLASISRGMDIEHPEYKRKSRSDLAIRLRKVIKSVSDLEKQELDQSFSLHAVNDCVITLLDAIEKSADLETIKEHALEIFKAMDEEQ</sequence>